<dbReference type="Proteomes" id="UP001172159">
    <property type="component" value="Unassembled WGS sequence"/>
</dbReference>
<reference evidence="1" key="1">
    <citation type="submission" date="2023-06" db="EMBL/GenBank/DDBJ databases">
        <title>Genome-scale phylogeny and comparative genomics of the fungal order Sordariales.</title>
        <authorList>
            <consortium name="Lawrence Berkeley National Laboratory"/>
            <person name="Hensen N."/>
            <person name="Bonometti L."/>
            <person name="Westerberg I."/>
            <person name="Brannstrom I.O."/>
            <person name="Guillou S."/>
            <person name="Cros-Aarteil S."/>
            <person name="Calhoun S."/>
            <person name="Haridas S."/>
            <person name="Kuo A."/>
            <person name="Mondo S."/>
            <person name="Pangilinan J."/>
            <person name="Riley R."/>
            <person name="Labutti K."/>
            <person name="Andreopoulos B."/>
            <person name="Lipzen A."/>
            <person name="Chen C."/>
            <person name="Yanf M."/>
            <person name="Daum C."/>
            <person name="Ng V."/>
            <person name="Clum A."/>
            <person name="Steindorff A."/>
            <person name="Ohm R."/>
            <person name="Martin F."/>
            <person name="Silar P."/>
            <person name="Natvig D."/>
            <person name="Lalanne C."/>
            <person name="Gautier V."/>
            <person name="Ament-Velasquez S.L."/>
            <person name="Kruys A."/>
            <person name="Hutchinson M.I."/>
            <person name="Powell A.J."/>
            <person name="Barry K."/>
            <person name="Miller A.N."/>
            <person name="Grigoriev I.V."/>
            <person name="Debuchy R."/>
            <person name="Gladieux P."/>
            <person name="Thoren M.H."/>
            <person name="Johannesson H."/>
        </authorList>
    </citation>
    <scope>NUCLEOTIDE SEQUENCE</scope>
    <source>
        <strain evidence="1">CBS 540.89</strain>
    </source>
</reference>
<sequence length="230" mass="26791">MSDWQLHREQTRRWKMPIVPLIPFKIYAARLNQRTRVCCKMCRGMEIFEHHSPDLDEMELVPISHQLKKHVRDAIRCALWPRISRDFSHQPLDVVTSSDCYHQGGLMDGPDIAAGREGKGPDLFCNPPNERLEACSIGAVVQNFVRSQGYCYWRVRNREHASLLLLCQFPAVARHVSKHSLHCFLYADALQNPVAQRGWSGERLRGLKRQRLSRWNQPQKSVGGRFLRRR</sequence>
<name>A0AA40EYJ6_9PEZI</name>
<protein>
    <submittedName>
        <fullName evidence="1">Uncharacterized protein</fullName>
    </submittedName>
</protein>
<dbReference type="AlphaFoldDB" id="A0AA40EYJ6"/>
<evidence type="ECO:0000313" key="2">
    <source>
        <dbReference type="Proteomes" id="UP001172159"/>
    </source>
</evidence>
<gene>
    <name evidence="1" type="ORF">B0T21DRAFT_12872</name>
</gene>
<proteinExistence type="predicted"/>
<accession>A0AA40EYJ6</accession>
<dbReference type="EMBL" id="JAUKTV010000001">
    <property type="protein sequence ID" value="KAK0747903.1"/>
    <property type="molecule type" value="Genomic_DNA"/>
</dbReference>
<evidence type="ECO:0000313" key="1">
    <source>
        <dbReference type="EMBL" id="KAK0747903.1"/>
    </source>
</evidence>
<organism evidence="1 2">
    <name type="scientific">Apiosordaria backusii</name>
    <dbReference type="NCBI Taxonomy" id="314023"/>
    <lineage>
        <taxon>Eukaryota</taxon>
        <taxon>Fungi</taxon>
        <taxon>Dikarya</taxon>
        <taxon>Ascomycota</taxon>
        <taxon>Pezizomycotina</taxon>
        <taxon>Sordariomycetes</taxon>
        <taxon>Sordariomycetidae</taxon>
        <taxon>Sordariales</taxon>
        <taxon>Lasiosphaeriaceae</taxon>
        <taxon>Apiosordaria</taxon>
    </lineage>
</organism>
<comment type="caution">
    <text evidence="1">The sequence shown here is derived from an EMBL/GenBank/DDBJ whole genome shotgun (WGS) entry which is preliminary data.</text>
</comment>
<keyword evidence="2" id="KW-1185">Reference proteome</keyword>